<proteinExistence type="predicted"/>
<accession>A0A8S5LDP1</accession>
<dbReference type="EMBL" id="BK014691">
    <property type="protein sequence ID" value="DAD68072.1"/>
    <property type="molecule type" value="Genomic_DNA"/>
</dbReference>
<organism evidence="1">
    <name type="scientific">Siphoviridae sp. ctRlz6</name>
    <dbReference type="NCBI Taxonomy" id="2823581"/>
    <lineage>
        <taxon>Viruses</taxon>
        <taxon>Duplodnaviria</taxon>
        <taxon>Heunggongvirae</taxon>
        <taxon>Uroviricota</taxon>
        <taxon>Caudoviricetes</taxon>
    </lineage>
</organism>
<evidence type="ECO:0000313" key="1">
    <source>
        <dbReference type="EMBL" id="DAD68072.1"/>
    </source>
</evidence>
<reference evidence="1" key="1">
    <citation type="journal article" date="2021" name="Proc. Natl. Acad. Sci. U.S.A.">
        <title>A Catalog of Tens of Thousands of Viruses from Human Metagenomes Reveals Hidden Associations with Chronic Diseases.</title>
        <authorList>
            <person name="Tisza M.J."/>
            <person name="Buck C.B."/>
        </authorList>
    </citation>
    <scope>NUCLEOTIDE SEQUENCE</scope>
    <source>
        <strain evidence="1">CtRlz6</strain>
    </source>
</reference>
<sequence>MPRPDPMRPRDGQTDLFEGVAFAKPDCVLRGRHSDATDAAIAAAAEQHIVDDVDRALLTTLRAGAWALDAFEKENKPYGPAKLIPALTEALREAHMTPESRAAETNDNISELLRDLATPTAS</sequence>
<name>A0A8S5LDP1_9CAUD</name>
<protein>
    <submittedName>
        <fullName evidence="1">Uncharacterized protein</fullName>
    </submittedName>
</protein>